<dbReference type="Proteomes" id="UP000294489">
    <property type="component" value="Unassembled WGS sequence"/>
</dbReference>
<comment type="caution">
    <text evidence="1">The sequence shown here is derived from an EMBL/GenBank/DDBJ whole genome shotgun (WGS) entry which is preliminary data.</text>
</comment>
<protein>
    <submittedName>
        <fullName evidence="1">Uncharacterized protein DUF2591</fullName>
    </submittedName>
</protein>
<dbReference type="EMBL" id="SOEC01000034">
    <property type="protein sequence ID" value="TDX21651.1"/>
    <property type="molecule type" value="Genomic_DNA"/>
</dbReference>
<dbReference type="RefSeq" id="WP_134021443.1">
    <property type="nucleotide sequence ID" value="NZ_SOEC01000034.1"/>
</dbReference>
<reference evidence="1 2" key="1">
    <citation type="submission" date="2019-03" db="EMBL/GenBank/DDBJ databases">
        <title>Freshwater and sediment microbial communities from various areas in North America, analyzing microbe dynamics in response to fracking.</title>
        <authorList>
            <person name="Lamendella R."/>
        </authorList>
    </citation>
    <scope>NUCLEOTIDE SEQUENCE [LARGE SCALE GENOMIC DNA]</scope>
    <source>
        <strain evidence="1 2">6_TX</strain>
    </source>
</reference>
<accession>A0A4R8FHL6</accession>
<organism evidence="1 2">
    <name type="scientific">Modicisalibacter xianhensis</name>
    <dbReference type="NCBI Taxonomy" id="442341"/>
    <lineage>
        <taxon>Bacteria</taxon>
        <taxon>Pseudomonadati</taxon>
        <taxon>Pseudomonadota</taxon>
        <taxon>Gammaproteobacteria</taxon>
        <taxon>Oceanospirillales</taxon>
        <taxon>Halomonadaceae</taxon>
        <taxon>Modicisalibacter</taxon>
    </lineage>
</organism>
<sequence length="113" mass="12168">MKIKTEELEGTALDWAVMKATGAPDDVATKLVVDGFRPSTDWAQGGPLIERFNIDLSWEGEGNICGLATHPDPEIGQSGQYGWYGKTHLVAAMRAIVGFELGDSVSIPSELFS</sequence>
<name>A0A4R8FHL6_9GAMM</name>
<gene>
    <name evidence="1" type="ORF">DFO67_13419</name>
</gene>
<dbReference type="AlphaFoldDB" id="A0A4R8FHL6"/>
<evidence type="ECO:0000313" key="1">
    <source>
        <dbReference type="EMBL" id="TDX21651.1"/>
    </source>
</evidence>
<proteinExistence type="predicted"/>
<dbReference type="Pfam" id="PF10765">
    <property type="entry name" value="Phage_P22_NinX"/>
    <property type="match status" value="1"/>
</dbReference>
<dbReference type="OrthoDB" id="6902912at2"/>
<evidence type="ECO:0000313" key="2">
    <source>
        <dbReference type="Proteomes" id="UP000294489"/>
    </source>
</evidence>
<dbReference type="InterPro" id="IPR019701">
    <property type="entry name" value="Phage_P22_NinX"/>
</dbReference>